<dbReference type="InterPro" id="IPR001841">
    <property type="entry name" value="Znf_RING"/>
</dbReference>
<evidence type="ECO:0000256" key="8">
    <source>
        <dbReference type="ARBA" id="ARBA00022786"/>
    </source>
</evidence>
<dbReference type="GO" id="GO:0005737">
    <property type="term" value="C:cytoplasm"/>
    <property type="evidence" value="ECO:0007669"/>
    <property type="project" value="TreeGrafter"/>
</dbReference>
<keyword evidence="5" id="KW-0808">Transferase</keyword>
<dbReference type="SUPFAM" id="SSF57850">
    <property type="entry name" value="RING/U-box"/>
    <property type="match status" value="1"/>
</dbReference>
<feature type="region of interest" description="Disordered" evidence="11">
    <location>
        <begin position="66"/>
        <end position="102"/>
    </location>
</feature>
<evidence type="ECO:0000256" key="7">
    <source>
        <dbReference type="ARBA" id="ARBA00022771"/>
    </source>
</evidence>
<feature type="domain" description="RING-type" evidence="12">
    <location>
        <begin position="325"/>
        <end position="360"/>
    </location>
</feature>
<comment type="similarity">
    <text evidence="3">Belongs to the SINA (Seven in absentia) family.</text>
</comment>
<dbReference type="GO" id="GO:0061630">
    <property type="term" value="F:ubiquitin protein ligase activity"/>
    <property type="evidence" value="ECO:0007669"/>
    <property type="project" value="UniProtKB-EC"/>
</dbReference>
<dbReference type="SUPFAM" id="SSF49599">
    <property type="entry name" value="TRAF domain-like"/>
    <property type="match status" value="1"/>
</dbReference>
<evidence type="ECO:0000259" key="12">
    <source>
        <dbReference type="PROSITE" id="PS50089"/>
    </source>
</evidence>
<protein>
    <recommendedName>
        <fullName evidence="4">RING-type E3 ubiquitin transferase</fullName>
        <ecNumber evidence="4">2.3.2.27</ecNumber>
    </recommendedName>
</protein>
<dbReference type="PANTHER" id="PTHR45877:SF2">
    <property type="entry name" value="E3 UBIQUITIN-PROTEIN LIGASE SINA-RELATED"/>
    <property type="match status" value="1"/>
</dbReference>
<evidence type="ECO:0000256" key="4">
    <source>
        <dbReference type="ARBA" id="ARBA00012483"/>
    </source>
</evidence>
<dbReference type="PROSITE" id="PS50089">
    <property type="entry name" value="ZF_RING_2"/>
    <property type="match status" value="1"/>
</dbReference>
<feature type="compositionally biased region" description="Polar residues" evidence="11">
    <location>
        <begin position="66"/>
        <end position="75"/>
    </location>
</feature>
<evidence type="ECO:0000313" key="14">
    <source>
        <dbReference type="EMBL" id="KAK3916331.1"/>
    </source>
</evidence>
<dbReference type="InterPro" id="IPR004162">
    <property type="entry name" value="SINA-like_animal"/>
</dbReference>
<keyword evidence="15" id="KW-1185">Reference proteome</keyword>
<evidence type="ECO:0000256" key="6">
    <source>
        <dbReference type="ARBA" id="ARBA00022723"/>
    </source>
</evidence>
<comment type="caution">
    <text evidence="14">The sequence shown here is derived from an EMBL/GenBank/DDBJ whole genome shotgun (WGS) entry which is preliminary data.</text>
</comment>
<dbReference type="AlphaFoldDB" id="A0AAE1H7T8"/>
<sequence length="614" mass="66273">MSRSWVEALYDADLDSALLLPPHSPLLDLIETLPRAARARDGGGMDDDPCSITAGLPLLLPDLSRAPSSASSLGQTEAGAGAGAGGSPAPSSGPPMPPFRRAYSRPLLLNQDPAPSPSSGHGFLPDVMPVELRHGLGRRPDLHAELCADMSLLSDTLSRRASRERLLRRQLIGQRIDRNRSLQEVASLDDSRGGPSMSLSATRLPEIHTLHDSSSARSLLARKLSSESQDAKVAKDDGGEEADEDVQVQTYRYVPLSTYHPIDVLLDASYRFGRLAWVAASNKVELVLRTTGPFLLGFQDVRGKLIIHILSGHGAQEALMSLLECPVCRDFLQPPLKQCSNGHVVCFACWPRLSLCPACRAPFIPTASLTLDGILRTLRFPCPNKEHGCSLSLRMDARPAHDQVCPFRPRGCPMARCEWQGLADALAAHCREAHAPIQVERHVVVCVPFQVDRAASTMDGVPTIVHHEQRLFSLSGARAGEGHIFLFQSRYDLWRSKFFAEMTRVAGEPNDNKFSWEVELRSPEVRLCLRAPVAAATSAGSGCAASTAPGGGAVLGTPHGLSPLYSTDLRTPGGVQSPGHLSASAAPPTGLKLDLDVFNQFMEAGKYSLRIVLH</sequence>
<proteinExistence type="inferred from homology"/>
<dbReference type="InterPro" id="IPR013083">
    <property type="entry name" value="Znf_RING/FYVE/PHD"/>
</dbReference>
<keyword evidence="6" id="KW-0479">Metal-binding</keyword>
<comment type="pathway">
    <text evidence="2">Protein modification; protein ubiquitination.</text>
</comment>
<evidence type="ECO:0000259" key="13">
    <source>
        <dbReference type="PROSITE" id="PS51081"/>
    </source>
</evidence>
<comment type="catalytic activity">
    <reaction evidence="1">
        <text>S-ubiquitinyl-[E2 ubiquitin-conjugating enzyme]-L-cysteine + [acceptor protein]-L-lysine = [E2 ubiquitin-conjugating enzyme]-L-cysteine + N(6)-ubiquitinyl-[acceptor protein]-L-lysine.</text>
        <dbReference type="EC" id="2.3.2.27"/>
    </reaction>
</comment>
<dbReference type="InterPro" id="IPR049548">
    <property type="entry name" value="Sina-like_RING"/>
</dbReference>
<reference evidence="14" key="2">
    <citation type="journal article" date="2023" name="BMC Genomics">
        <title>Pest status, molecular evolution, and epigenetic factors derived from the genome assembly of Frankliniella fusca, a thysanopteran phytovirus vector.</title>
        <authorList>
            <person name="Catto M.A."/>
            <person name="Labadie P.E."/>
            <person name="Jacobson A.L."/>
            <person name="Kennedy G.G."/>
            <person name="Srinivasan R."/>
            <person name="Hunt B.G."/>
        </authorList>
    </citation>
    <scope>NUCLEOTIDE SEQUENCE</scope>
    <source>
        <strain evidence="14">PL_HMW_Pooled</strain>
    </source>
</reference>
<dbReference type="Pfam" id="PF21361">
    <property type="entry name" value="Sina_ZnF"/>
    <property type="match status" value="1"/>
</dbReference>
<evidence type="ECO:0000256" key="11">
    <source>
        <dbReference type="SAM" id="MobiDB-lite"/>
    </source>
</evidence>
<feature type="domain" description="SIAH-type" evidence="13">
    <location>
        <begin position="377"/>
        <end position="435"/>
    </location>
</feature>
<gene>
    <name evidence="14" type="ORF">KUF71_006168</name>
</gene>
<dbReference type="PANTHER" id="PTHR45877">
    <property type="entry name" value="E3 UBIQUITIN-PROTEIN LIGASE SIAH2"/>
    <property type="match status" value="1"/>
</dbReference>
<evidence type="ECO:0000313" key="15">
    <source>
        <dbReference type="Proteomes" id="UP001219518"/>
    </source>
</evidence>
<dbReference type="Proteomes" id="UP001219518">
    <property type="component" value="Unassembled WGS sequence"/>
</dbReference>
<dbReference type="GO" id="GO:0043161">
    <property type="term" value="P:proteasome-mediated ubiquitin-dependent protein catabolic process"/>
    <property type="evidence" value="ECO:0007669"/>
    <property type="project" value="TreeGrafter"/>
</dbReference>
<evidence type="ECO:0000256" key="10">
    <source>
        <dbReference type="PROSITE-ProRule" id="PRU00455"/>
    </source>
</evidence>
<dbReference type="GO" id="GO:0008270">
    <property type="term" value="F:zinc ion binding"/>
    <property type="evidence" value="ECO:0007669"/>
    <property type="project" value="UniProtKB-KW"/>
</dbReference>
<keyword evidence="8" id="KW-0833">Ubl conjugation pathway</keyword>
<dbReference type="EC" id="2.3.2.27" evidence="4"/>
<name>A0AAE1H7T8_9NEOP</name>
<evidence type="ECO:0000256" key="1">
    <source>
        <dbReference type="ARBA" id="ARBA00000900"/>
    </source>
</evidence>
<dbReference type="Pfam" id="PF21362">
    <property type="entry name" value="Sina_RING"/>
    <property type="match status" value="1"/>
</dbReference>
<evidence type="ECO:0000256" key="2">
    <source>
        <dbReference type="ARBA" id="ARBA00004906"/>
    </source>
</evidence>
<evidence type="ECO:0000256" key="3">
    <source>
        <dbReference type="ARBA" id="ARBA00009119"/>
    </source>
</evidence>
<dbReference type="EMBL" id="JAHWGI010000516">
    <property type="protein sequence ID" value="KAK3916331.1"/>
    <property type="molecule type" value="Genomic_DNA"/>
</dbReference>
<dbReference type="PROSITE" id="PS51081">
    <property type="entry name" value="ZF_SIAH"/>
    <property type="match status" value="1"/>
</dbReference>
<keyword evidence="7 10" id="KW-0863">Zinc-finger</keyword>
<reference evidence="14" key="1">
    <citation type="submission" date="2021-07" db="EMBL/GenBank/DDBJ databases">
        <authorList>
            <person name="Catto M.A."/>
            <person name="Jacobson A."/>
            <person name="Kennedy G."/>
            <person name="Labadie P."/>
            <person name="Hunt B.G."/>
            <person name="Srinivasan R."/>
        </authorList>
    </citation>
    <scope>NUCLEOTIDE SEQUENCE</scope>
    <source>
        <strain evidence="14">PL_HMW_Pooled</strain>
        <tissue evidence="14">Head</tissue>
    </source>
</reference>
<dbReference type="InterPro" id="IPR013010">
    <property type="entry name" value="Znf_SIAH"/>
</dbReference>
<dbReference type="Gene3D" id="3.30.40.10">
    <property type="entry name" value="Zinc/RING finger domain, C3HC4 (zinc finger)"/>
    <property type="match status" value="2"/>
</dbReference>
<evidence type="ECO:0000256" key="9">
    <source>
        <dbReference type="ARBA" id="ARBA00022833"/>
    </source>
</evidence>
<dbReference type="CDD" id="cd16571">
    <property type="entry name" value="RING-HC_SIAHs"/>
    <property type="match status" value="1"/>
</dbReference>
<organism evidence="14 15">
    <name type="scientific">Frankliniella fusca</name>
    <dbReference type="NCBI Taxonomy" id="407009"/>
    <lineage>
        <taxon>Eukaryota</taxon>
        <taxon>Metazoa</taxon>
        <taxon>Ecdysozoa</taxon>
        <taxon>Arthropoda</taxon>
        <taxon>Hexapoda</taxon>
        <taxon>Insecta</taxon>
        <taxon>Pterygota</taxon>
        <taxon>Neoptera</taxon>
        <taxon>Paraneoptera</taxon>
        <taxon>Thysanoptera</taxon>
        <taxon>Terebrantia</taxon>
        <taxon>Thripoidea</taxon>
        <taxon>Thripidae</taxon>
        <taxon>Frankliniella</taxon>
    </lineage>
</organism>
<evidence type="ECO:0000256" key="5">
    <source>
        <dbReference type="ARBA" id="ARBA00022679"/>
    </source>
</evidence>
<dbReference type="GO" id="GO:0031624">
    <property type="term" value="F:ubiquitin conjugating enzyme binding"/>
    <property type="evidence" value="ECO:0007669"/>
    <property type="project" value="TreeGrafter"/>
</dbReference>
<accession>A0AAE1H7T8</accession>
<keyword evidence="9" id="KW-0862">Zinc</keyword>